<keyword evidence="2 5" id="KW-0812">Transmembrane</keyword>
<name>A0ABY1ACX2_9LACO</name>
<feature type="transmembrane region" description="Helical" evidence="5">
    <location>
        <begin position="800"/>
        <end position="825"/>
    </location>
</feature>
<keyword evidence="3 5" id="KW-1133">Transmembrane helix</keyword>
<comment type="caution">
    <text evidence="7">The sequence shown here is derived from an EMBL/GenBank/DDBJ whole genome shotgun (WGS) entry which is preliminary data.</text>
</comment>
<organism evidence="7 8">
    <name type="scientific">Ligilactobacillus ruminis</name>
    <dbReference type="NCBI Taxonomy" id="1623"/>
    <lineage>
        <taxon>Bacteria</taxon>
        <taxon>Bacillati</taxon>
        <taxon>Bacillota</taxon>
        <taxon>Bacilli</taxon>
        <taxon>Lactobacillales</taxon>
        <taxon>Lactobacillaceae</taxon>
        <taxon>Ligilactobacillus</taxon>
    </lineage>
</organism>
<proteinExistence type="predicted"/>
<dbReference type="Pfam" id="PF12698">
    <property type="entry name" value="ABC2_membrane_3"/>
    <property type="match status" value="1"/>
</dbReference>
<reference evidence="7 8" key="1">
    <citation type="submission" date="2016-10" db="EMBL/GenBank/DDBJ databases">
        <authorList>
            <person name="Varghese N."/>
            <person name="Submissions S."/>
        </authorList>
    </citation>
    <scope>NUCLEOTIDE SEQUENCE [LARGE SCALE GENOMIC DNA]</scope>
    <source>
        <strain evidence="7 8">WC1T17</strain>
    </source>
</reference>
<accession>A0ABY1ACX2</accession>
<dbReference type="Proteomes" id="UP000182089">
    <property type="component" value="Unassembled WGS sequence"/>
</dbReference>
<evidence type="ECO:0000313" key="7">
    <source>
        <dbReference type="EMBL" id="SEM86867.1"/>
    </source>
</evidence>
<comment type="subcellular location">
    <subcellularLocation>
        <location evidence="1">Membrane</location>
        <topology evidence="1">Multi-pass membrane protein</topology>
    </subcellularLocation>
</comment>
<keyword evidence="4 5" id="KW-0472">Membrane</keyword>
<dbReference type="InterPro" id="IPR017500">
    <property type="entry name" value="Phage_infect_YhgE_N"/>
</dbReference>
<dbReference type="SUPFAM" id="SSF101967">
    <property type="entry name" value="Adhesin YadA, collagen-binding domain"/>
    <property type="match status" value="1"/>
</dbReference>
<sequence>MLKAEFKYIFSHKILTATVCAMMIIPFLYAVFFLRSVWDPYGNTQYLPVAVVNQDKSVKFQGKTFAVGDQLVNKLKKNDDLGWHFVSKKQAQYGLSHKKYYMVITIPKNFSKNATTVLDKNPKKMQLTYKTNDSLNYIGEVISKQGATKVDSSIKKSVSTAYADTMFKVIKKVGAGFKTAATGSKKLADGSKTLSDGVNTYTAGVSQVNQGVIKLNAGVEPLGSGVLKLASGANTLANGISTYTNGVDQVNTGVQTMKTSVPALTSGVSQLASGSNQLTSGTATLNNGLATLHNNSATLKNGAAKLSQLPQGAAAMYVLNSTIATGLNQIPASQLTSMANEMASVQTQMAEIKALEAQLTPVLSQLPTLATELKTAESQLASIETAQTAFTSALTSNLTSIGGQTTESYKAAATANAEIKQVLASDSNLTSMQKAALEDAQTQTATVMADAQKTGTNITTIQTAAKSFASAMSPVASSLTQMKSQLTSLQSAMTNVQSLLTKANALMSSSDSMTNTTMQTTVKQLASGVSNLQTLAKSAQTYAAQLNSGVNGASAAKALNVSAILAAANNGGTSSATAVITSQVAQMSAKSSIPTLISGVAAYTNGVDQAAAGSSQLYSGSATLANGLGQLNSKVPTLASGVNQLASGTSQLAANSSALNSGANQLASGLDTLNDSVPTLTSGISQLASGTAKLDANSNKLNQGSKTLYQGNKKLASGLVTASGTVSKLNLNNVNAKMFASPTKLNEKHYSVVPNYGYALAPYMLSVALFVGSLVFNLVYPIRRLSTEDGTAEEWFLSKVSIGALVAVGNAIVETGLMMICGLHPDHPFQMVANAIFFSLTCMFLVMFLAMSFGNPGRFVAMILLVIQLGACGGSFPIEITKGMAGFYQAINPYLPMTYSVYGFREALTSGLGSMQVLHSILVQLVFIVVFGGFLYTTMRIIRPDQEYKEDWVSEYPGN</sequence>
<evidence type="ECO:0000256" key="5">
    <source>
        <dbReference type="SAM" id="Phobius"/>
    </source>
</evidence>
<evidence type="ECO:0000259" key="6">
    <source>
        <dbReference type="Pfam" id="PF12698"/>
    </source>
</evidence>
<evidence type="ECO:0000256" key="3">
    <source>
        <dbReference type="ARBA" id="ARBA00022989"/>
    </source>
</evidence>
<dbReference type="InterPro" id="IPR023908">
    <property type="entry name" value="xxxLxxG_rpt"/>
</dbReference>
<feature type="transmembrane region" description="Helical" evidence="5">
    <location>
        <begin position="756"/>
        <end position="780"/>
    </location>
</feature>
<dbReference type="Gene3D" id="3.40.1710.10">
    <property type="entry name" value="abc type-2 transporter like domain"/>
    <property type="match status" value="1"/>
</dbReference>
<dbReference type="NCBIfam" id="TIGR03057">
    <property type="entry name" value="xxxLxxG_by_4"/>
    <property type="match status" value="9"/>
</dbReference>
<dbReference type="PANTHER" id="PTHR43077:SF5">
    <property type="entry name" value="PHAGE INFECTION PROTEIN"/>
    <property type="match status" value="1"/>
</dbReference>
<dbReference type="Gene3D" id="1.10.287.950">
    <property type="entry name" value="Methyl-accepting chemotaxis protein"/>
    <property type="match status" value="2"/>
</dbReference>
<dbReference type="InterPro" id="IPR051328">
    <property type="entry name" value="T7SS_ABC-Transporter"/>
</dbReference>
<evidence type="ECO:0000256" key="1">
    <source>
        <dbReference type="ARBA" id="ARBA00004141"/>
    </source>
</evidence>
<dbReference type="NCBIfam" id="TIGR03061">
    <property type="entry name" value="pip_yhgE_Nterm"/>
    <property type="match status" value="1"/>
</dbReference>
<dbReference type="InterPro" id="IPR011049">
    <property type="entry name" value="Serralysin-like_metalloprot_C"/>
</dbReference>
<feature type="transmembrane region" description="Helical" evidence="5">
    <location>
        <begin position="917"/>
        <end position="936"/>
    </location>
</feature>
<feature type="domain" description="ABC-2 type transporter transmembrane" evidence="6">
    <location>
        <begin position="18"/>
        <end position="144"/>
    </location>
</feature>
<feature type="transmembrane region" description="Helical" evidence="5">
    <location>
        <begin position="12"/>
        <end position="34"/>
    </location>
</feature>
<dbReference type="EMBL" id="FOCC01000011">
    <property type="protein sequence ID" value="SEM86867.1"/>
    <property type="molecule type" value="Genomic_DNA"/>
</dbReference>
<evidence type="ECO:0000256" key="2">
    <source>
        <dbReference type="ARBA" id="ARBA00022692"/>
    </source>
</evidence>
<gene>
    <name evidence="7" type="ORF">SAMN05216431_11129</name>
</gene>
<dbReference type="SUPFAM" id="SSF58100">
    <property type="entry name" value="Bacterial hemolysins"/>
    <property type="match status" value="1"/>
</dbReference>
<dbReference type="PANTHER" id="PTHR43077">
    <property type="entry name" value="TRANSPORT PERMEASE YVFS-RELATED"/>
    <property type="match status" value="1"/>
</dbReference>
<feature type="transmembrane region" description="Helical" evidence="5">
    <location>
        <begin position="831"/>
        <end position="852"/>
    </location>
</feature>
<dbReference type="InterPro" id="IPR013525">
    <property type="entry name" value="ABC2_TM"/>
</dbReference>
<evidence type="ECO:0000313" key="8">
    <source>
        <dbReference type="Proteomes" id="UP000182089"/>
    </source>
</evidence>
<feature type="transmembrane region" description="Helical" evidence="5">
    <location>
        <begin position="859"/>
        <end position="878"/>
    </location>
</feature>
<dbReference type="InterPro" id="IPR017501">
    <property type="entry name" value="Phage_infect_YhgE_C"/>
</dbReference>
<protein>
    <submittedName>
        <fullName evidence="7">Membrane protein</fullName>
    </submittedName>
</protein>
<dbReference type="NCBIfam" id="TIGR03062">
    <property type="entry name" value="pip_yhgE_Cterm"/>
    <property type="match status" value="1"/>
</dbReference>
<evidence type="ECO:0000256" key="4">
    <source>
        <dbReference type="ARBA" id="ARBA00023136"/>
    </source>
</evidence>